<sequence>MAGRRKVETVSAFLKNAPTLERVSCKNQDLFDASDACFDQSQKMSIYVLDRVAIKKEENSLKIQQFVNASGSYNDYAVIFNAVEEQLRRIAPVVGKTWGKFTRNEHFPRKRGKGREKEFSRDARGRRVSTVRIGERESAKLTIALVRVRVSRILLWQKGEVKVEHWRIVRCYCVRTLIPEIYAIKVGMNTFEGVAVAALMAGATAVEGLPENNSVLYLGESPPSPRPPNYRETPTYYFALRA</sequence>
<protein>
    <submittedName>
        <fullName evidence="1">Uncharacterized protein</fullName>
    </submittedName>
</protein>
<gene>
    <name evidence="1" type="ORF">WN51_12183</name>
</gene>
<proteinExistence type="predicted"/>
<dbReference type="AlphaFoldDB" id="A0A0M9A426"/>
<evidence type="ECO:0000313" key="1">
    <source>
        <dbReference type="EMBL" id="KOX75439.1"/>
    </source>
</evidence>
<dbReference type="EMBL" id="KQ435762">
    <property type="protein sequence ID" value="KOX75439.1"/>
    <property type="molecule type" value="Genomic_DNA"/>
</dbReference>
<organism evidence="1 2">
    <name type="scientific">Melipona quadrifasciata</name>
    <dbReference type="NCBI Taxonomy" id="166423"/>
    <lineage>
        <taxon>Eukaryota</taxon>
        <taxon>Metazoa</taxon>
        <taxon>Ecdysozoa</taxon>
        <taxon>Arthropoda</taxon>
        <taxon>Hexapoda</taxon>
        <taxon>Insecta</taxon>
        <taxon>Pterygota</taxon>
        <taxon>Neoptera</taxon>
        <taxon>Endopterygota</taxon>
        <taxon>Hymenoptera</taxon>
        <taxon>Apocrita</taxon>
        <taxon>Aculeata</taxon>
        <taxon>Apoidea</taxon>
        <taxon>Anthophila</taxon>
        <taxon>Apidae</taxon>
        <taxon>Melipona</taxon>
    </lineage>
</organism>
<dbReference type="Proteomes" id="UP000053105">
    <property type="component" value="Unassembled WGS sequence"/>
</dbReference>
<accession>A0A0M9A426</accession>
<name>A0A0M9A426_9HYME</name>
<keyword evidence="2" id="KW-1185">Reference proteome</keyword>
<reference evidence="1 2" key="1">
    <citation type="submission" date="2015-07" db="EMBL/GenBank/DDBJ databases">
        <title>The genome of Melipona quadrifasciata.</title>
        <authorList>
            <person name="Pan H."/>
            <person name="Kapheim K."/>
        </authorList>
    </citation>
    <scope>NUCLEOTIDE SEQUENCE [LARGE SCALE GENOMIC DNA]</scope>
    <source>
        <strain evidence="1">0111107301</strain>
        <tissue evidence="1">Whole body</tissue>
    </source>
</reference>
<evidence type="ECO:0000313" key="2">
    <source>
        <dbReference type="Proteomes" id="UP000053105"/>
    </source>
</evidence>